<dbReference type="Pfam" id="PF04909">
    <property type="entry name" value="Amidohydro_2"/>
    <property type="match status" value="1"/>
</dbReference>
<keyword evidence="3" id="KW-0378">Hydrolase</keyword>
<dbReference type="InterPro" id="IPR006680">
    <property type="entry name" value="Amidohydro-rel"/>
</dbReference>
<proteinExistence type="inferred from homology"/>
<organism evidence="3 4">
    <name type="scientific">Paraburkholderia antibiotica</name>
    <dbReference type="NCBI Taxonomy" id="2728839"/>
    <lineage>
        <taxon>Bacteria</taxon>
        <taxon>Pseudomonadati</taxon>
        <taxon>Pseudomonadota</taxon>
        <taxon>Betaproteobacteria</taxon>
        <taxon>Burkholderiales</taxon>
        <taxon>Burkholderiaceae</taxon>
        <taxon>Paraburkholderia</taxon>
    </lineage>
</organism>
<dbReference type="InterPro" id="IPR032466">
    <property type="entry name" value="Metal_Hydrolase"/>
</dbReference>
<keyword evidence="4" id="KW-1185">Reference proteome</keyword>
<comment type="similarity">
    <text evidence="1">Belongs to the metallo-dependent hydrolases superfamily.</text>
</comment>
<dbReference type="Gene3D" id="3.20.20.140">
    <property type="entry name" value="Metal-dependent hydrolases"/>
    <property type="match status" value="1"/>
</dbReference>
<dbReference type="GO" id="GO:0016787">
    <property type="term" value="F:hydrolase activity"/>
    <property type="evidence" value="ECO:0007669"/>
    <property type="project" value="UniProtKB-KW"/>
</dbReference>
<dbReference type="InterPro" id="IPR052350">
    <property type="entry name" value="Metallo-dep_Lactonases"/>
</dbReference>
<reference evidence="3 4" key="1">
    <citation type="submission" date="2020-04" db="EMBL/GenBank/DDBJ databases">
        <title>Paraburkholderia sp. G-4-1-8 isolated from soil.</title>
        <authorList>
            <person name="Dahal R.H."/>
        </authorList>
    </citation>
    <scope>NUCLEOTIDE SEQUENCE [LARGE SCALE GENOMIC DNA]</scope>
    <source>
        <strain evidence="3 4">G-4-1-8</strain>
    </source>
</reference>
<dbReference type="PANTHER" id="PTHR43569:SF1">
    <property type="entry name" value="BLL3371 PROTEIN"/>
    <property type="match status" value="1"/>
</dbReference>
<gene>
    <name evidence="3" type="ORF">HHL14_12725</name>
</gene>
<dbReference type="PANTHER" id="PTHR43569">
    <property type="entry name" value="AMIDOHYDROLASE"/>
    <property type="match status" value="1"/>
</dbReference>
<dbReference type="SUPFAM" id="SSF51556">
    <property type="entry name" value="Metallo-dependent hydrolases"/>
    <property type="match status" value="1"/>
</dbReference>
<dbReference type="EMBL" id="JABBFZ010000006">
    <property type="protein sequence ID" value="NML31697.1"/>
    <property type="molecule type" value="Genomic_DNA"/>
</dbReference>
<evidence type="ECO:0000313" key="3">
    <source>
        <dbReference type="EMBL" id="NML31697.1"/>
    </source>
</evidence>
<feature type="domain" description="Amidohydrolase-related" evidence="2">
    <location>
        <begin position="81"/>
        <end position="388"/>
    </location>
</feature>
<sequence>MNRTSRNELATSEPDCVANTEYLVPIRPLPPGYFLRRRHVVNPSTQAAVQHEPPRLPTRHPSAAWLASAVEPVLEPQRRIIDPHHHFSHHWGGYGLDDLLRDTGAGHRIENTVYVQCGWEYRTTGDERLKPLGETEAVVRLAEAARARGASTEVAAGIVGYADLLLGDAVEDVLSAQIEAGNGRFRGVRVAASRHESFQHGVLPRPPLGLYADRAFLAGMRRLAKLGLSFDAWVYHTQLEDVLALARAVPETTIVLDHIGGLLGVGPYAGQQRAAFDEWLPLLAPLAACPNVVMKIGGYGTTVFGYDFVSQPAPPSSATLADAWRATVEAVIEAFGASRCMFESNFPVDRTSASYATVWNAFKRLAAHASEAEKDDLFYRTAARTYRIGDAARALN</sequence>
<dbReference type="AlphaFoldDB" id="A0A7X9X593"/>
<comment type="caution">
    <text evidence="3">The sequence shown here is derived from an EMBL/GenBank/DDBJ whole genome shotgun (WGS) entry which is preliminary data.</text>
</comment>
<dbReference type="Proteomes" id="UP000583127">
    <property type="component" value="Unassembled WGS sequence"/>
</dbReference>
<evidence type="ECO:0000256" key="1">
    <source>
        <dbReference type="ARBA" id="ARBA00038310"/>
    </source>
</evidence>
<accession>A0A7X9X593</accession>
<protein>
    <submittedName>
        <fullName evidence="3">Amidohydrolase family protein</fullName>
    </submittedName>
</protein>
<name>A0A7X9X593_9BURK</name>
<evidence type="ECO:0000313" key="4">
    <source>
        <dbReference type="Proteomes" id="UP000583127"/>
    </source>
</evidence>
<evidence type="ECO:0000259" key="2">
    <source>
        <dbReference type="Pfam" id="PF04909"/>
    </source>
</evidence>